<dbReference type="AlphaFoldDB" id="A0A2S8SV92"/>
<evidence type="ECO:0000256" key="11">
    <source>
        <dbReference type="HAMAP-Rule" id="MF_01393"/>
    </source>
</evidence>
<dbReference type="GO" id="GO:0046933">
    <property type="term" value="F:proton-transporting ATP synthase activity, rotational mechanism"/>
    <property type="evidence" value="ECO:0007669"/>
    <property type="project" value="UniProtKB-UniRule"/>
</dbReference>
<feature type="transmembrane region" description="Helical" evidence="11">
    <location>
        <begin position="226"/>
        <end position="244"/>
    </location>
</feature>
<feature type="transmembrane region" description="Helical" evidence="11">
    <location>
        <begin position="195"/>
        <end position="214"/>
    </location>
</feature>
<evidence type="ECO:0000256" key="12">
    <source>
        <dbReference type="RuleBase" id="RU000483"/>
    </source>
</evidence>
<dbReference type="InParanoid" id="A0A2S8SV92"/>
<dbReference type="HAMAP" id="MF_01393">
    <property type="entry name" value="ATP_synth_a_bact"/>
    <property type="match status" value="1"/>
</dbReference>
<evidence type="ECO:0000256" key="6">
    <source>
        <dbReference type="ARBA" id="ARBA00022781"/>
    </source>
</evidence>
<keyword evidence="6 11" id="KW-0375">Hydrogen ion transport</keyword>
<evidence type="ECO:0000256" key="9">
    <source>
        <dbReference type="ARBA" id="ARBA00023136"/>
    </source>
</evidence>
<evidence type="ECO:0000256" key="5">
    <source>
        <dbReference type="ARBA" id="ARBA00022692"/>
    </source>
</evidence>
<dbReference type="PANTHER" id="PTHR42823:SF3">
    <property type="entry name" value="ATP SYNTHASE SUBUNIT A, CHLOROPLASTIC"/>
    <property type="match status" value="1"/>
</dbReference>
<gene>
    <name evidence="11" type="primary">atpB</name>
    <name evidence="15" type="ORF">B1R32_104209</name>
</gene>
<dbReference type="SUPFAM" id="SSF81336">
    <property type="entry name" value="F1F0 ATP synthase subunit A"/>
    <property type="match status" value="1"/>
</dbReference>
<dbReference type="InterPro" id="IPR045082">
    <property type="entry name" value="ATP_syn_F0_a_bact/chloroplast"/>
</dbReference>
<keyword evidence="14" id="KW-0732">Signal</keyword>
<dbReference type="RefSeq" id="WP_105483075.1">
    <property type="nucleotide sequence ID" value="NZ_NIGF01000004.1"/>
</dbReference>
<evidence type="ECO:0000313" key="15">
    <source>
        <dbReference type="EMBL" id="PQV64710.1"/>
    </source>
</evidence>
<feature type="transmembrane region" description="Helical" evidence="11">
    <location>
        <begin position="320"/>
        <end position="343"/>
    </location>
</feature>
<dbReference type="Proteomes" id="UP000237684">
    <property type="component" value="Unassembled WGS sequence"/>
</dbReference>
<dbReference type="PRINTS" id="PR00123">
    <property type="entry name" value="ATPASEA"/>
</dbReference>
<feature type="transmembrane region" description="Helical" evidence="11">
    <location>
        <begin position="295"/>
        <end position="314"/>
    </location>
</feature>
<dbReference type="InterPro" id="IPR000568">
    <property type="entry name" value="ATP_synth_F0_asu"/>
</dbReference>
<evidence type="ECO:0000256" key="4">
    <source>
        <dbReference type="ARBA" id="ARBA00022547"/>
    </source>
</evidence>
<proteinExistence type="inferred from homology"/>
<keyword evidence="10 11" id="KW-0066">ATP synthesis</keyword>
<keyword evidence="4 11" id="KW-0138">CF(0)</keyword>
<sequence>MFAKFSRLASLFALVAALSLAAPRVMAQPEVPSEAAGKTYGEAATESAVGADHTDDEGGHGEEKGPRPVFEPEHGTWFNIFARNIFASPQEKQHMKDAEVHNAELKQRVASGQKLNKEEEEELKEGVHYVAKYDFLLYTPLLWALLAIFMVSAAKKAKIRPAGKPASGANLVEAAVDGFQDYLIGVMGNKLARKYTPLIASFFFTILVSNWLGLVPGMVAASAQPAIPIAMAIVAFFAVHIIAIKETSFKSWFTHFLGEPLWLAPLNFPLHLVGELIKPLSLSLRLLCNVFGEEAVVATLAGLAITMLPAWLPIPFQLPMLFLGTFFGFLQALVFSTLLAIYISILATAHDDHDAHNGHGHVDHEEHKGRRQIVAHPSEMSVG</sequence>
<evidence type="ECO:0000256" key="10">
    <source>
        <dbReference type="ARBA" id="ARBA00023310"/>
    </source>
</evidence>
<name>A0A2S8SV92_9BACT</name>
<comment type="subcellular location">
    <subcellularLocation>
        <location evidence="11 12">Cell membrane</location>
        <topology evidence="11 12">Multi-pass membrane protein</topology>
    </subcellularLocation>
    <subcellularLocation>
        <location evidence="1">Membrane</location>
        <topology evidence="1">Multi-pass membrane protein</topology>
    </subcellularLocation>
</comment>
<evidence type="ECO:0000256" key="1">
    <source>
        <dbReference type="ARBA" id="ARBA00004141"/>
    </source>
</evidence>
<keyword evidence="9 11" id="KW-0472">Membrane</keyword>
<evidence type="ECO:0000256" key="14">
    <source>
        <dbReference type="SAM" id="SignalP"/>
    </source>
</evidence>
<dbReference type="GO" id="GO:0005886">
    <property type="term" value="C:plasma membrane"/>
    <property type="evidence" value="ECO:0007669"/>
    <property type="project" value="UniProtKB-SubCell"/>
</dbReference>
<feature type="region of interest" description="Disordered" evidence="13">
    <location>
        <begin position="30"/>
        <end position="69"/>
    </location>
</feature>
<evidence type="ECO:0000256" key="3">
    <source>
        <dbReference type="ARBA" id="ARBA00022448"/>
    </source>
</evidence>
<dbReference type="Gene3D" id="1.20.120.220">
    <property type="entry name" value="ATP synthase, F0 complex, subunit A"/>
    <property type="match status" value="1"/>
</dbReference>
<protein>
    <recommendedName>
        <fullName evidence="11 12">ATP synthase subunit a</fullName>
    </recommendedName>
    <alternativeName>
        <fullName evidence="11">ATP synthase F0 sector subunit a</fullName>
    </alternativeName>
    <alternativeName>
        <fullName evidence="11">F-ATPase subunit 6</fullName>
    </alternativeName>
</protein>
<dbReference type="NCBIfam" id="TIGR01131">
    <property type="entry name" value="ATP_synt_6_or_A"/>
    <property type="match status" value="1"/>
</dbReference>
<feature type="chain" id="PRO_5015599502" description="ATP synthase subunit a" evidence="14">
    <location>
        <begin position="28"/>
        <end position="383"/>
    </location>
</feature>
<keyword evidence="11" id="KW-1003">Cell membrane</keyword>
<accession>A0A2S8SV92</accession>
<dbReference type="CDD" id="cd00310">
    <property type="entry name" value="ATP-synt_Fo_a_6"/>
    <property type="match status" value="1"/>
</dbReference>
<organism evidence="15 16">
    <name type="scientific">Abditibacterium utsteinense</name>
    <dbReference type="NCBI Taxonomy" id="1960156"/>
    <lineage>
        <taxon>Bacteria</taxon>
        <taxon>Pseudomonadati</taxon>
        <taxon>Abditibacteriota</taxon>
        <taxon>Abditibacteriia</taxon>
        <taxon>Abditibacteriales</taxon>
        <taxon>Abditibacteriaceae</taxon>
        <taxon>Abditibacterium</taxon>
    </lineage>
</organism>
<keyword evidence="3 11" id="KW-0813">Transport</keyword>
<dbReference type="InterPro" id="IPR035908">
    <property type="entry name" value="F0_ATP_A_sf"/>
</dbReference>
<keyword evidence="7 11" id="KW-1133">Transmembrane helix</keyword>
<dbReference type="GO" id="GO:0042777">
    <property type="term" value="P:proton motive force-driven plasma membrane ATP synthesis"/>
    <property type="evidence" value="ECO:0007669"/>
    <property type="project" value="TreeGrafter"/>
</dbReference>
<reference evidence="15 16" key="1">
    <citation type="journal article" date="2018" name="Syst. Appl. Microbiol.">
        <title>Abditibacterium utsteinense sp. nov., the first cultivated member of candidate phylum FBP, isolated from ice-free Antarctic soil samples.</title>
        <authorList>
            <person name="Tahon G."/>
            <person name="Tytgat B."/>
            <person name="Lebbe L."/>
            <person name="Carlier A."/>
            <person name="Willems A."/>
        </authorList>
    </citation>
    <scope>NUCLEOTIDE SEQUENCE [LARGE SCALE GENOMIC DNA]</scope>
    <source>
        <strain evidence="15 16">LMG 29911</strain>
    </source>
</reference>
<dbReference type="Pfam" id="PF00119">
    <property type="entry name" value="ATP-synt_A"/>
    <property type="match status" value="1"/>
</dbReference>
<keyword evidence="16" id="KW-1185">Reference proteome</keyword>
<evidence type="ECO:0000256" key="7">
    <source>
        <dbReference type="ARBA" id="ARBA00022989"/>
    </source>
</evidence>
<dbReference type="OrthoDB" id="9789241at2"/>
<feature type="signal peptide" evidence="14">
    <location>
        <begin position="1"/>
        <end position="27"/>
    </location>
</feature>
<feature type="transmembrane region" description="Helical" evidence="11">
    <location>
        <begin position="135"/>
        <end position="154"/>
    </location>
</feature>
<keyword evidence="8 11" id="KW-0406">Ion transport</keyword>
<keyword evidence="5 11" id="KW-0812">Transmembrane</keyword>
<dbReference type="GO" id="GO:0045259">
    <property type="term" value="C:proton-transporting ATP synthase complex"/>
    <property type="evidence" value="ECO:0007669"/>
    <property type="project" value="UniProtKB-KW"/>
</dbReference>
<comment type="caution">
    <text evidence="15">The sequence shown here is derived from an EMBL/GenBank/DDBJ whole genome shotgun (WGS) entry which is preliminary data.</text>
</comment>
<feature type="compositionally biased region" description="Basic and acidic residues" evidence="13">
    <location>
        <begin position="52"/>
        <end position="69"/>
    </location>
</feature>
<comment type="similarity">
    <text evidence="2 11 12">Belongs to the ATPase A chain family.</text>
</comment>
<comment type="function">
    <text evidence="11 12">Key component of the proton channel; it plays a direct role in the translocation of protons across the membrane.</text>
</comment>
<evidence type="ECO:0000256" key="2">
    <source>
        <dbReference type="ARBA" id="ARBA00006810"/>
    </source>
</evidence>
<dbReference type="PANTHER" id="PTHR42823">
    <property type="entry name" value="ATP SYNTHASE SUBUNIT A, CHLOROPLASTIC"/>
    <property type="match status" value="1"/>
</dbReference>
<evidence type="ECO:0000313" key="16">
    <source>
        <dbReference type="Proteomes" id="UP000237684"/>
    </source>
</evidence>
<evidence type="ECO:0000256" key="8">
    <source>
        <dbReference type="ARBA" id="ARBA00023065"/>
    </source>
</evidence>
<dbReference type="EMBL" id="NIGF01000004">
    <property type="protein sequence ID" value="PQV64710.1"/>
    <property type="molecule type" value="Genomic_DNA"/>
</dbReference>
<evidence type="ECO:0000256" key="13">
    <source>
        <dbReference type="SAM" id="MobiDB-lite"/>
    </source>
</evidence>